<feature type="compositionally biased region" description="Polar residues" evidence="1">
    <location>
        <begin position="334"/>
        <end position="355"/>
    </location>
</feature>
<organism evidence="3">
    <name type="scientific">Thrips palmi</name>
    <name type="common">Melon thrips</name>
    <dbReference type="NCBI Taxonomy" id="161013"/>
    <lineage>
        <taxon>Eukaryota</taxon>
        <taxon>Metazoa</taxon>
        <taxon>Ecdysozoa</taxon>
        <taxon>Arthropoda</taxon>
        <taxon>Hexapoda</taxon>
        <taxon>Insecta</taxon>
        <taxon>Pterygota</taxon>
        <taxon>Neoptera</taxon>
        <taxon>Paraneoptera</taxon>
        <taxon>Thysanoptera</taxon>
        <taxon>Terebrantia</taxon>
        <taxon>Thripoidea</taxon>
        <taxon>Thripidae</taxon>
        <taxon>Thrips</taxon>
    </lineage>
</organism>
<dbReference type="OrthoDB" id="8244751at2759"/>
<reference evidence="3" key="1">
    <citation type="submission" date="2025-08" db="UniProtKB">
        <authorList>
            <consortium name="RefSeq"/>
        </authorList>
    </citation>
    <scope>IDENTIFICATION</scope>
    <source>
        <tissue evidence="3">Total insect</tissue>
    </source>
</reference>
<feature type="compositionally biased region" description="Basic residues" evidence="1">
    <location>
        <begin position="403"/>
        <end position="414"/>
    </location>
</feature>
<keyword evidence="2" id="KW-1185">Reference proteome</keyword>
<dbReference type="KEGG" id="tpal:117641979"/>
<feature type="compositionally biased region" description="Low complexity" evidence="1">
    <location>
        <begin position="415"/>
        <end position="425"/>
    </location>
</feature>
<accession>A0A6P8YF82</accession>
<proteinExistence type="predicted"/>
<dbReference type="RefSeq" id="XP_034235590.1">
    <property type="nucleotide sequence ID" value="XM_034379699.1"/>
</dbReference>
<feature type="region of interest" description="Disordered" evidence="1">
    <location>
        <begin position="672"/>
        <end position="865"/>
    </location>
</feature>
<feature type="region of interest" description="Disordered" evidence="1">
    <location>
        <begin position="327"/>
        <end position="369"/>
    </location>
</feature>
<feature type="region of interest" description="Disordered" evidence="1">
    <location>
        <begin position="515"/>
        <end position="596"/>
    </location>
</feature>
<feature type="region of interest" description="Disordered" evidence="1">
    <location>
        <begin position="150"/>
        <end position="181"/>
    </location>
</feature>
<sequence>MERSSQPVRRSKGPRVLANTVKKPDKSLNSSSNRSFAKKSSSHYIQDLRNNNAKLAHSLAVEKAKYSALARKFVENEKVHVHQQAEFRTLSRGIKSGVKFLNNSVESMYEGIQILSEVNDKINRLWPETGETVAPQTSVADVNPLCTSSSTTAPTVGDNRSVASQTVPPPKTNVSSPRHGTVMPMVKGQVISKPTISLRRVNVPLGLSNRNRVQLPPTRGTFVDNIVEPNRLSIVSEEVNESREEPANSNQMPSPSNQNSSHVSGPCSTNALPASHVLLERIETDFVLPSSSASTEILVDDDDNTGVIFGRLGYSAAHDDTLPLSHLKKACSKSPPTGKQNTTPPLDTSKSSTDSNEYETESSSEDEGLALQIVESKKSFIERKRQLDSKEGTSWNYDDAGKYHGRPPKRKKSAKYSGSSGTSSSWPQPKGNEHHEDNVPTLRDRRAKTSLEKVISPKLQKKENVCKSQLTVSENGELLQSSENDVMDTTNCEEMSMSFTCVTVTRLPIVLSTNQAETSPESAQQSPKLSEQQQHSERKVFVTQRSHSRRPRPESPDSPNVWRSSLSPLSSRRAHSDLENNENSPPSPVVAVRGHLSSGSSIPEGLSQLPNVVLERLPSNVISGNTYLPDCLDSSIHRSFKSSDTHASHSINRFKCQLANSATSAKVCDDKQLNEGSGNMEKKSQMIKVSKSKEMREDRKSPGSPKVPRVELHNGFTDSEASLMGESKRSPPSEEESSLSQNMKRMVEQSSNATKAKKRCAKSQKSLEGASSSSNPSSSSDPIFPHERGPEEGNQPEMEVQSSNASKPKNRSAKPQKTSEGSHASANSSSATSDGSEHGCVERPKRHAAPTNLKEPKCNRKMRRT</sequence>
<feature type="compositionally biased region" description="Acidic residues" evidence="1">
    <location>
        <begin position="356"/>
        <end position="368"/>
    </location>
</feature>
<evidence type="ECO:0000256" key="1">
    <source>
        <dbReference type="SAM" id="MobiDB-lite"/>
    </source>
</evidence>
<feature type="compositionally biased region" description="Low complexity" evidence="1">
    <location>
        <begin position="248"/>
        <end position="261"/>
    </location>
</feature>
<dbReference type="InParanoid" id="A0A6P8YF82"/>
<dbReference type="AlphaFoldDB" id="A0A6P8YF82"/>
<feature type="compositionally biased region" description="Low complexity" evidence="1">
    <location>
        <begin position="771"/>
        <end position="780"/>
    </location>
</feature>
<feature type="region of interest" description="Disordered" evidence="1">
    <location>
        <begin position="1"/>
        <end position="40"/>
    </location>
</feature>
<feature type="compositionally biased region" description="Low complexity" evidence="1">
    <location>
        <begin position="818"/>
        <end position="834"/>
    </location>
</feature>
<feature type="compositionally biased region" description="Basic and acidic residues" evidence="1">
    <location>
        <begin position="691"/>
        <end position="701"/>
    </location>
</feature>
<feature type="compositionally biased region" description="Low complexity" evidence="1">
    <location>
        <begin position="557"/>
        <end position="571"/>
    </location>
</feature>
<protein>
    <submittedName>
        <fullName evidence="3">Rho GTPase-activating protein gacU-like</fullName>
    </submittedName>
</protein>
<dbReference type="Proteomes" id="UP000515158">
    <property type="component" value="Unplaced"/>
</dbReference>
<dbReference type="GeneID" id="117641979"/>
<feature type="compositionally biased region" description="Basic and acidic residues" evidence="1">
    <location>
        <begin position="431"/>
        <end position="444"/>
    </location>
</feature>
<feature type="region of interest" description="Disordered" evidence="1">
    <location>
        <begin position="384"/>
        <end position="444"/>
    </location>
</feature>
<feature type="compositionally biased region" description="Polar residues" evidence="1">
    <location>
        <begin position="515"/>
        <end position="533"/>
    </location>
</feature>
<feature type="region of interest" description="Disordered" evidence="1">
    <location>
        <begin position="237"/>
        <end position="268"/>
    </location>
</feature>
<evidence type="ECO:0000313" key="3">
    <source>
        <dbReference type="RefSeq" id="XP_034235590.1"/>
    </source>
</evidence>
<name>A0A6P8YF82_THRPL</name>
<evidence type="ECO:0000313" key="2">
    <source>
        <dbReference type="Proteomes" id="UP000515158"/>
    </source>
</evidence>
<gene>
    <name evidence="3" type="primary">LOC117641979</name>
</gene>
<feature type="compositionally biased region" description="Polar residues" evidence="1">
    <location>
        <begin position="161"/>
        <end position="178"/>
    </location>
</feature>